<dbReference type="STRING" id="1314778.A0A5C3PH85"/>
<proteinExistence type="predicted"/>
<dbReference type="AlphaFoldDB" id="A0A5C3PH85"/>
<gene>
    <name evidence="1" type="ORF">K466DRAFT_487482</name>
</gene>
<dbReference type="EMBL" id="ML211087">
    <property type="protein sequence ID" value="TFK89115.1"/>
    <property type="molecule type" value="Genomic_DNA"/>
</dbReference>
<sequence>MSFQLLQNDLPLEIWQHIFTHACTDGGYTGTSLALVNKFFYGASIPTRFRSL</sequence>
<dbReference type="InParanoid" id="A0A5C3PH85"/>
<evidence type="ECO:0008006" key="3">
    <source>
        <dbReference type="Google" id="ProtNLM"/>
    </source>
</evidence>
<evidence type="ECO:0000313" key="1">
    <source>
        <dbReference type="EMBL" id="TFK89115.1"/>
    </source>
</evidence>
<protein>
    <recommendedName>
        <fullName evidence="3">F-box domain-containing protein</fullName>
    </recommendedName>
</protein>
<dbReference type="Proteomes" id="UP000308197">
    <property type="component" value="Unassembled WGS sequence"/>
</dbReference>
<reference evidence="1 2" key="1">
    <citation type="journal article" date="2019" name="Nat. Ecol. Evol.">
        <title>Megaphylogeny resolves global patterns of mushroom evolution.</title>
        <authorList>
            <person name="Varga T."/>
            <person name="Krizsan K."/>
            <person name="Foldi C."/>
            <person name="Dima B."/>
            <person name="Sanchez-Garcia M."/>
            <person name="Sanchez-Ramirez S."/>
            <person name="Szollosi G.J."/>
            <person name="Szarkandi J.G."/>
            <person name="Papp V."/>
            <person name="Albert L."/>
            <person name="Andreopoulos W."/>
            <person name="Angelini C."/>
            <person name="Antonin V."/>
            <person name="Barry K.W."/>
            <person name="Bougher N.L."/>
            <person name="Buchanan P."/>
            <person name="Buyck B."/>
            <person name="Bense V."/>
            <person name="Catcheside P."/>
            <person name="Chovatia M."/>
            <person name="Cooper J."/>
            <person name="Damon W."/>
            <person name="Desjardin D."/>
            <person name="Finy P."/>
            <person name="Geml J."/>
            <person name="Haridas S."/>
            <person name="Hughes K."/>
            <person name="Justo A."/>
            <person name="Karasinski D."/>
            <person name="Kautmanova I."/>
            <person name="Kiss B."/>
            <person name="Kocsube S."/>
            <person name="Kotiranta H."/>
            <person name="LaButti K.M."/>
            <person name="Lechner B.E."/>
            <person name="Liimatainen K."/>
            <person name="Lipzen A."/>
            <person name="Lukacs Z."/>
            <person name="Mihaltcheva S."/>
            <person name="Morgado L.N."/>
            <person name="Niskanen T."/>
            <person name="Noordeloos M.E."/>
            <person name="Ohm R.A."/>
            <person name="Ortiz-Santana B."/>
            <person name="Ovrebo C."/>
            <person name="Racz N."/>
            <person name="Riley R."/>
            <person name="Savchenko A."/>
            <person name="Shiryaev A."/>
            <person name="Soop K."/>
            <person name="Spirin V."/>
            <person name="Szebenyi C."/>
            <person name="Tomsovsky M."/>
            <person name="Tulloss R.E."/>
            <person name="Uehling J."/>
            <person name="Grigoriev I.V."/>
            <person name="Vagvolgyi C."/>
            <person name="Papp T."/>
            <person name="Martin F.M."/>
            <person name="Miettinen O."/>
            <person name="Hibbett D.S."/>
            <person name="Nagy L.G."/>
        </authorList>
    </citation>
    <scope>NUCLEOTIDE SEQUENCE [LARGE SCALE GENOMIC DNA]</scope>
    <source>
        <strain evidence="1 2">HHB13444</strain>
    </source>
</reference>
<keyword evidence="2" id="KW-1185">Reference proteome</keyword>
<organism evidence="1 2">
    <name type="scientific">Polyporus arcularius HHB13444</name>
    <dbReference type="NCBI Taxonomy" id="1314778"/>
    <lineage>
        <taxon>Eukaryota</taxon>
        <taxon>Fungi</taxon>
        <taxon>Dikarya</taxon>
        <taxon>Basidiomycota</taxon>
        <taxon>Agaricomycotina</taxon>
        <taxon>Agaricomycetes</taxon>
        <taxon>Polyporales</taxon>
        <taxon>Polyporaceae</taxon>
        <taxon>Polyporus</taxon>
    </lineage>
</organism>
<feature type="non-terminal residue" evidence="1">
    <location>
        <position position="52"/>
    </location>
</feature>
<name>A0A5C3PH85_9APHY</name>
<evidence type="ECO:0000313" key="2">
    <source>
        <dbReference type="Proteomes" id="UP000308197"/>
    </source>
</evidence>
<accession>A0A5C3PH85</accession>